<evidence type="ECO:0000313" key="3">
    <source>
        <dbReference type="Proteomes" id="UP001189624"/>
    </source>
</evidence>
<accession>A0AA86SD80</accession>
<organism evidence="2 3">
    <name type="scientific">Sphenostylis stenocarpa</name>
    <dbReference type="NCBI Taxonomy" id="92480"/>
    <lineage>
        <taxon>Eukaryota</taxon>
        <taxon>Viridiplantae</taxon>
        <taxon>Streptophyta</taxon>
        <taxon>Embryophyta</taxon>
        <taxon>Tracheophyta</taxon>
        <taxon>Spermatophyta</taxon>
        <taxon>Magnoliopsida</taxon>
        <taxon>eudicotyledons</taxon>
        <taxon>Gunneridae</taxon>
        <taxon>Pentapetalae</taxon>
        <taxon>rosids</taxon>
        <taxon>fabids</taxon>
        <taxon>Fabales</taxon>
        <taxon>Fabaceae</taxon>
        <taxon>Papilionoideae</taxon>
        <taxon>50 kb inversion clade</taxon>
        <taxon>NPAAA clade</taxon>
        <taxon>indigoferoid/millettioid clade</taxon>
        <taxon>Phaseoleae</taxon>
        <taxon>Sphenostylis</taxon>
    </lineage>
</organism>
<feature type="compositionally biased region" description="Basic and acidic residues" evidence="1">
    <location>
        <begin position="11"/>
        <end position="21"/>
    </location>
</feature>
<protein>
    <submittedName>
        <fullName evidence="2">Uncharacterized protein</fullName>
    </submittedName>
</protein>
<gene>
    <name evidence="2" type="ORF">AYBTSS11_LOCUS7785</name>
</gene>
<reference evidence="2" key="1">
    <citation type="submission" date="2023-10" db="EMBL/GenBank/DDBJ databases">
        <authorList>
            <person name="Domelevo Entfellner J.-B."/>
        </authorList>
    </citation>
    <scope>NUCLEOTIDE SEQUENCE</scope>
</reference>
<sequence>MEGLGWGFSKGGEKRTKDMKEKRMALKSGGSYRVQNLKQMVLNEWSHVLIYFSSE</sequence>
<dbReference type="AlphaFoldDB" id="A0AA86SD80"/>
<feature type="compositionally biased region" description="Gly residues" evidence="1">
    <location>
        <begin position="1"/>
        <end position="10"/>
    </location>
</feature>
<dbReference type="Gramene" id="rna-AYBTSS11_LOCUS7785">
    <property type="protein sequence ID" value="CAJ1937020.1"/>
    <property type="gene ID" value="gene-AYBTSS11_LOCUS7785"/>
</dbReference>
<dbReference type="Proteomes" id="UP001189624">
    <property type="component" value="Chromosome 3"/>
</dbReference>
<dbReference type="EMBL" id="OY731400">
    <property type="protein sequence ID" value="CAJ1937020.1"/>
    <property type="molecule type" value="Genomic_DNA"/>
</dbReference>
<evidence type="ECO:0000313" key="2">
    <source>
        <dbReference type="EMBL" id="CAJ1937020.1"/>
    </source>
</evidence>
<evidence type="ECO:0000256" key="1">
    <source>
        <dbReference type="SAM" id="MobiDB-lite"/>
    </source>
</evidence>
<keyword evidence="3" id="KW-1185">Reference proteome</keyword>
<proteinExistence type="predicted"/>
<feature type="region of interest" description="Disordered" evidence="1">
    <location>
        <begin position="1"/>
        <end position="21"/>
    </location>
</feature>
<name>A0AA86SD80_9FABA</name>